<accession>A0AAN8F7E3</accession>
<evidence type="ECO:0000313" key="2">
    <source>
        <dbReference type="EMBL" id="KAK5968757.1"/>
    </source>
</evidence>
<feature type="domain" description="DUF4708" evidence="1">
    <location>
        <begin position="167"/>
        <end position="254"/>
    </location>
</feature>
<dbReference type="InterPro" id="IPR031643">
    <property type="entry name" value="DUF4708"/>
</dbReference>
<organism evidence="2 3">
    <name type="scientific">Trichostrongylus colubriformis</name>
    <name type="common">Black scour worm</name>
    <dbReference type="NCBI Taxonomy" id="6319"/>
    <lineage>
        <taxon>Eukaryota</taxon>
        <taxon>Metazoa</taxon>
        <taxon>Ecdysozoa</taxon>
        <taxon>Nematoda</taxon>
        <taxon>Chromadorea</taxon>
        <taxon>Rhabditida</taxon>
        <taxon>Rhabditina</taxon>
        <taxon>Rhabditomorpha</taxon>
        <taxon>Strongyloidea</taxon>
        <taxon>Trichostrongylidae</taxon>
        <taxon>Trichostrongylus</taxon>
    </lineage>
</organism>
<dbReference type="Proteomes" id="UP001331761">
    <property type="component" value="Unassembled WGS sequence"/>
</dbReference>
<comment type="caution">
    <text evidence="2">The sequence shown here is derived from an EMBL/GenBank/DDBJ whole genome shotgun (WGS) entry which is preliminary data.</text>
</comment>
<protein>
    <recommendedName>
        <fullName evidence="1">DUF4708 domain-containing protein</fullName>
    </recommendedName>
</protein>
<dbReference type="PANTHER" id="PTHR28495:SF1">
    <property type="entry name" value="GENE, 17266-RELATED"/>
    <property type="match status" value="1"/>
</dbReference>
<dbReference type="EMBL" id="WIXE01021037">
    <property type="protein sequence ID" value="KAK5968757.1"/>
    <property type="molecule type" value="Genomic_DNA"/>
</dbReference>
<dbReference type="AlphaFoldDB" id="A0AAN8F7E3"/>
<feature type="domain" description="DUF4708" evidence="1">
    <location>
        <begin position="14"/>
        <end position="162"/>
    </location>
</feature>
<dbReference type="Pfam" id="PF15813">
    <property type="entry name" value="DUF4708"/>
    <property type="match status" value="2"/>
</dbReference>
<name>A0AAN8F7E3_TRICO</name>
<evidence type="ECO:0000313" key="3">
    <source>
        <dbReference type="Proteomes" id="UP001331761"/>
    </source>
</evidence>
<proteinExistence type="predicted"/>
<sequence length="404" mass="45865">MFKLCSVDLEKCRVLHLEIYQNVDGRSASPHGIQQKMCRDILSAFSFSGTLAAPKRDLKEIMVVGRVDYISNTAEEFQHWLQQHCVTIKSVDRADSSSLEECLRYSLVAWLESHQYYRCGEALVKGPFLGTNPFDVISILYALQCNSVGEVYLRISPETLRLIPLESWQIQDSSAEPRWVYCLPRLGRGQLLATYRHIPPDSAFANYAEMRAYWKNCHGYDLPLEEPENYYSVWFNGIKSSFLYPDFCVLASKPQPIGFVEDQKITLAAVDEFSKVFSSKEHFICGERCELFPSDVGFIRPLDRALKTIPYSRRTAPNVPSSFCERYAAVATKHPKEPVISAAEGHGSPSPTKRYAAATNTSVPYGRRVSFPDTNNQMKARQILLGTQSYTGTVRSRKRHIDVE</sequence>
<gene>
    <name evidence="2" type="ORF">GCK32_010886</name>
</gene>
<reference evidence="2 3" key="1">
    <citation type="submission" date="2019-10" db="EMBL/GenBank/DDBJ databases">
        <title>Assembly and Annotation for the nematode Trichostrongylus colubriformis.</title>
        <authorList>
            <person name="Martin J."/>
        </authorList>
    </citation>
    <scope>NUCLEOTIDE SEQUENCE [LARGE SCALE GENOMIC DNA]</scope>
    <source>
        <strain evidence="2">G859</strain>
        <tissue evidence="2">Whole worm</tissue>
    </source>
</reference>
<evidence type="ECO:0000259" key="1">
    <source>
        <dbReference type="Pfam" id="PF15813"/>
    </source>
</evidence>
<dbReference type="PANTHER" id="PTHR28495">
    <property type="entry name" value="HYPOTHETICAL PROTEIN LOC100359752"/>
    <property type="match status" value="1"/>
</dbReference>
<keyword evidence="3" id="KW-1185">Reference proteome</keyword>